<dbReference type="GO" id="GO:0016779">
    <property type="term" value="F:nucleotidyltransferase activity"/>
    <property type="evidence" value="ECO:0007669"/>
    <property type="project" value="TreeGrafter"/>
</dbReference>
<dbReference type="AlphaFoldDB" id="A0A2U2RQ93"/>
<dbReference type="PANTHER" id="PTHR10953:SF102">
    <property type="entry name" value="ADENYLYLTRANSFERASE AND SULFURTRANSFERASE MOCS3"/>
    <property type="match status" value="1"/>
</dbReference>
<dbReference type="GO" id="GO:0005737">
    <property type="term" value="C:cytoplasm"/>
    <property type="evidence" value="ECO:0007669"/>
    <property type="project" value="TreeGrafter"/>
</dbReference>
<reference evidence="3 4" key="1">
    <citation type="submission" date="2017-11" db="EMBL/GenBank/DDBJ databases">
        <title>Draft genome sequence of Bifidobacterium longum UMA026, isolated from Holstein dairy cow feces.</title>
        <authorList>
            <person name="Albert K."/>
            <person name="Sela D.A."/>
        </authorList>
    </citation>
    <scope>NUCLEOTIDE SEQUENCE [LARGE SCALE GENOMIC DNA]</scope>
    <source>
        <strain evidence="3 4">UMA026</strain>
    </source>
</reference>
<keyword evidence="1" id="KW-1133">Transmembrane helix</keyword>
<feature type="domain" description="THIF-type NAD/FAD binding fold" evidence="2">
    <location>
        <begin position="118"/>
        <end position="356"/>
    </location>
</feature>
<name>A0A2U2RQ93_BIFLN</name>
<evidence type="ECO:0000313" key="4">
    <source>
        <dbReference type="Proteomes" id="UP000245582"/>
    </source>
</evidence>
<proteinExistence type="predicted"/>
<feature type="transmembrane region" description="Helical" evidence="1">
    <location>
        <begin position="128"/>
        <end position="155"/>
    </location>
</feature>
<protein>
    <submittedName>
        <fullName evidence="3">Heme biosynthesis protein HemY</fullName>
    </submittedName>
</protein>
<dbReference type="RefSeq" id="WP_033501461.1">
    <property type="nucleotide sequence ID" value="NZ_PHUM01000023.1"/>
</dbReference>
<dbReference type="GO" id="GO:0008641">
    <property type="term" value="F:ubiquitin-like modifier activating enzyme activity"/>
    <property type="evidence" value="ECO:0007669"/>
    <property type="project" value="InterPro"/>
</dbReference>
<comment type="caution">
    <text evidence="3">The sequence shown here is derived from an EMBL/GenBank/DDBJ whole genome shotgun (WGS) entry which is preliminary data.</text>
</comment>
<dbReference type="InterPro" id="IPR045886">
    <property type="entry name" value="ThiF/MoeB/HesA"/>
</dbReference>
<dbReference type="GO" id="GO:0004792">
    <property type="term" value="F:thiosulfate-cyanide sulfurtransferase activity"/>
    <property type="evidence" value="ECO:0007669"/>
    <property type="project" value="TreeGrafter"/>
</dbReference>
<dbReference type="Proteomes" id="UP000245582">
    <property type="component" value="Unassembled WGS sequence"/>
</dbReference>
<accession>A0A2U2RQ93</accession>
<dbReference type="Gene3D" id="3.40.50.720">
    <property type="entry name" value="NAD(P)-binding Rossmann-like Domain"/>
    <property type="match status" value="1"/>
</dbReference>
<keyword evidence="1" id="KW-0812">Transmembrane</keyword>
<dbReference type="InterPro" id="IPR035985">
    <property type="entry name" value="Ubiquitin-activating_enz"/>
</dbReference>
<gene>
    <name evidence="3" type="ORF">CWE05_10590</name>
</gene>
<dbReference type="EMBL" id="PHUM01000023">
    <property type="protein sequence ID" value="PWH08021.1"/>
    <property type="molecule type" value="Genomic_DNA"/>
</dbReference>
<dbReference type="Pfam" id="PF00899">
    <property type="entry name" value="ThiF"/>
    <property type="match status" value="1"/>
</dbReference>
<evidence type="ECO:0000256" key="1">
    <source>
        <dbReference type="SAM" id="Phobius"/>
    </source>
</evidence>
<dbReference type="SUPFAM" id="SSF69572">
    <property type="entry name" value="Activating enzymes of the ubiquitin-like proteins"/>
    <property type="match status" value="1"/>
</dbReference>
<keyword evidence="1" id="KW-0472">Membrane</keyword>
<dbReference type="PANTHER" id="PTHR10953">
    <property type="entry name" value="UBIQUITIN-ACTIVATING ENZYME E1"/>
    <property type="match status" value="1"/>
</dbReference>
<evidence type="ECO:0000313" key="3">
    <source>
        <dbReference type="EMBL" id="PWH08021.1"/>
    </source>
</evidence>
<dbReference type="InterPro" id="IPR000594">
    <property type="entry name" value="ThiF_NAD_FAD-bd"/>
</dbReference>
<sequence length="376" mass="42256">MHFNRPVIKRTLPIYRLDNSVFRIGAQLGTTSEFTDPKCEMWDLVQSLNGSEWQTIVKRMKDMHPRLSEKDIEKGLSDLDKLGYVDEMFEDTVTAPRYMANATYFSCFPGASTESAARIQNKLRHSRILLLGLGGGGSNILTLLSGLGIAGVTIVDYDNVEENNLGRQLLYRESDIGRPKVEAAAEALHAMNSEMEIKAINRKIESSEDVSTLIPGNDLVICAVDEPPFLAQRRVNKAIVEANVPCVFGATQMTHGRVFTIVPQKTGCFDCLHLYYTKNDSRFVKQFRGFQSSGFKSPTIAFAPTIWLITSVMVDEAVRLITNYEKPRSLGLQLEIDYPNYTSFPHPAWPRYDECPTCGNGSYDDWEAFKYYGEGV</sequence>
<evidence type="ECO:0000259" key="2">
    <source>
        <dbReference type="Pfam" id="PF00899"/>
    </source>
</evidence>
<organism evidence="3 4">
    <name type="scientific">Bifidobacterium longum</name>
    <dbReference type="NCBI Taxonomy" id="216816"/>
    <lineage>
        <taxon>Bacteria</taxon>
        <taxon>Bacillati</taxon>
        <taxon>Actinomycetota</taxon>
        <taxon>Actinomycetes</taxon>
        <taxon>Bifidobacteriales</taxon>
        <taxon>Bifidobacteriaceae</taxon>
        <taxon>Bifidobacterium</taxon>
    </lineage>
</organism>